<dbReference type="Proteomes" id="UP000078113">
    <property type="component" value="Unassembled WGS sequence"/>
</dbReference>
<organism evidence="1 2">
    <name type="scientific">Tilletia walkeri</name>
    <dbReference type="NCBI Taxonomy" id="117179"/>
    <lineage>
        <taxon>Eukaryota</taxon>
        <taxon>Fungi</taxon>
        <taxon>Dikarya</taxon>
        <taxon>Basidiomycota</taxon>
        <taxon>Ustilaginomycotina</taxon>
        <taxon>Exobasidiomycetes</taxon>
        <taxon>Tilletiales</taxon>
        <taxon>Tilletiaceae</taxon>
        <taxon>Tilletia</taxon>
    </lineage>
</organism>
<evidence type="ECO:0000313" key="1">
    <source>
        <dbReference type="EMBL" id="KAE8259558.1"/>
    </source>
</evidence>
<feature type="non-terminal residue" evidence="1">
    <location>
        <position position="1"/>
    </location>
</feature>
<gene>
    <name evidence="1" type="ORF">A4X09_0g7806</name>
</gene>
<keyword evidence="2" id="KW-1185">Reference proteome</keyword>
<proteinExistence type="predicted"/>
<name>A0A8X7N2H4_9BASI</name>
<comment type="caution">
    <text evidence="1">The sequence shown here is derived from an EMBL/GenBank/DDBJ whole genome shotgun (WGS) entry which is preliminary data.</text>
</comment>
<protein>
    <submittedName>
        <fullName evidence="1">Uncharacterized protein</fullName>
    </submittedName>
</protein>
<reference evidence="1" key="2">
    <citation type="journal article" date="2019" name="IMA Fungus">
        <title>Genome sequencing and comparison of five Tilletia species to identify candidate genes for the detection of regulated species infecting wheat.</title>
        <authorList>
            <person name="Nguyen H.D.T."/>
            <person name="Sultana T."/>
            <person name="Kesanakurti P."/>
            <person name="Hambleton S."/>
        </authorList>
    </citation>
    <scope>NUCLEOTIDE SEQUENCE</scope>
    <source>
        <strain evidence="1">DAOMC 236422</strain>
    </source>
</reference>
<dbReference type="EMBL" id="LWDG02001202">
    <property type="protein sequence ID" value="KAE8259558.1"/>
    <property type="molecule type" value="Genomic_DNA"/>
</dbReference>
<reference evidence="1" key="1">
    <citation type="submission" date="2016-04" db="EMBL/GenBank/DDBJ databases">
        <authorList>
            <person name="Nguyen H.D."/>
            <person name="Samba Siva P."/>
            <person name="Cullis J."/>
            <person name="Levesque C.A."/>
            <person name="Hambleton S."/>
        </authorList>
    </citation>
    <scope>NUCLEOTIDE SEQUENCE</scope>
    <source>
        <strain evidence="1">DAOMC 236422</strain>
    </source>
</reference>
<evidence type="ECO:0000313" key="2">
    <source>
        <dbReference type="Proteomes" id="UP000078113"/>
    </source>
</evidence>
<accession>A0A8X7N2H4</accession>
<sequence>GPEETSSDQA</sequence>